<sequence length="97" mass="11189">MLDTRSLRNSNDTVVPNLCDERGKAQTSEFLEFTKLLDMRVFDSQEELTTGVSEEDIGFESQNEEWIRGYNVMKCMVERRPVAYGPEQQSGPNEMMC</sequence>
<comment type="caution">
    <text evidence="1">The sequence shown here is derived from an EMBL/GenBank/DDBJ whole genome shotgun (WGS) entry which is preliminary data.</text>
</comment>
<dbReference type="Proteomes" id="UP001472677">
    <property type="component" value="Unassembled WGS sequence"/>
</dbReference>
<keyword evidence="2" id="KW-1185">Reference proteome</keyword>
<evidence type="ECO:0000313" key="1">
    <source>
        <dbReference type="EMBL" id="KAK8498312.1"/>
    </source>
</evidence>
<dbReference type="EMBL" id="JBBPBM010000271">
    <property type="protein sequence ID" value="KAK8498312.1"/>
    <property type="molecule type" value="Genomic_DNA"/>
</dbReference>
<organism evidence="1 2">
    <name type="scientific">Hibiscus sabdariffa</name>
    <name type="common">roselle</name>
    <dbReference type="NCBI Taxonomy" id="183260"/>
    <lineage>
        <taxon>Eukaryota</taxon>
        <taxon>Viridiplantae</taxon>
        <taxon>Streptophyta</taxon>
        <taxon>Embryophyta</taxon>
        <taxon>Tracheophyta</taxon>
        <taxon>Spermatophyta</taxon>
        <taxon>Magnoliopsida</taxon>
        <taxon>eudicotyledons</taxon>
        <taxon>Gunneridae</taxon>
        <taxon>Pentapetalae</taxon>
        <taxon>rosids</taxon>
        <taxon>malvids</taxon>
        <taxon>Malvales</taxon>
        <taxon>Malvaceae</taxon>
        <taxon>Malvoideae</taxon>
        <taxon>Hibiscus</taxon>
    </lineage>
</organism>
<reference evidence="1 2" key="1">
    <citation type="journal article" date="2024" name="G3 (Bethesda)">
        <title>Genome assembly of Hibiscus sabdariffa L. provides insights into metabolisms of medicinal natural products.</title>
        <authorList>
            <person name="Kim T."/>
        </authorList>
    </citation>
    <scope>NUCLEOTIDE SEQUENCE [LARGE SCALE GENOMIC DNA]</scope>
    <source>
        <strain evidence="1">TK-2024</strain>
        <tissue evidence="1">Old leaves</tissue>
    </source>
</reference>
<proteinExistence type="predicted"/>
<accession>A0ABR2AVV1</accession>
<protein>
    <submittedName>
        <fullName evidence="1">Uncharacterized protein</fullName>
    </submittedName>
</protein>
<name>A0ABR2AVV1_9ROSI</name>
<evidence type="ECO:0000313" key="2">
    <source>
        <dbReference type="Proteomes" id="UP001472677"/>
    </source>
</evidence>
<gene>
    <name evidence="1" type="ORF">V6N12_055831</name>
</gene>